<dbReference type="OrthoDB" id="9889699at2"/>
<dbReference type="Proteomes" id="UP000013165">
    <property type="component" value="Unassembled WGS sequence"/>
</dbReference>
<reference evidence="1 2" key="1">
    <citation type="journal article" date="2013" name="Genome Announc.">
        <title>Genome Sequence of the Polycyclic Aromatic Hydrocarbon-Degrading Bacterium Strain Marinobacter nanhaiticus D15-8WT.</title>
        <authorList>
            <person name="Cui Z."/>
            <person name="Gao W."/>
            <person name="Li Q."/>
            <person name="Xu G."/>
            <person name="Zheng L."/>
        </authorList>
    </citation>
    <scope>NUCLEOTIDE SEQUENCE [LARGE SCALE GENOMIC DNA]</scope>
    <source>
        <strain evidence="1 2">D15-8W</strain>
    </source>
</reference>
<keyword evidence="2" id="KW-1185">Reference proteome</keyword>
<dbReference type="RefSeq" id="WP_004580189.1">
    <property type="nucleotide sequence ID" value="NZ_AP028878.1"/>
</dbReference>
<evidence type="ECO:0000313" key="1">
    <source>
        <dbReference type="EMBL" id="ENO15899.1"/>
    </source>
</evidence>
<comment type="caution">
    <text evidence="1">The sequence shown here is derived from an EMBL/GenBank/DDBJ whole genome shotgun (WGS) entry which is preliminary data.</text>
</comment>
<gene>
    <name evidence="1" type="ORF">J057_11121</name>
</gene>
<organism evidence="1 2">
    <name type="scientific">Marinobacter nanhaiticus D15-8W</name>
    <dbReference type="NCBI Taxonomy" id="626887"/>
    <lineage>
        <taxon>Bacteria</taxon>
        <taxon>Pseudomonadati</taxon>
        <taxon>Pseudomonadota</taxon>
        <taxon>Gammaproteobacteria</taxon>
        <taxon>Pseudomonadales</taxon>
        <taxon>Marinobacteraceae</taxon>
        <taxon>Marinobacter</taxon>
    </lineage>
</organism>
<dbReference type="AlphaFoldDB" id="N6W6L1"/>
<evidence type="ECO:0000313" key="2">
    <source>
        <dbReference type="Proteomes" id="UP000013165"/>
    </source>
</evidence>
<protein>
    <submittedName>
        <fullName evidence="1">Uncharacterized protein</fullName>
    </submittedName>
</protein>
<sequence length="69" mass="7672">MDQSIVVHVTEHDDVFFLEGREQAATLLDIGGTPYAVNDRGERVQLEKRDGRIVVIRHETLRAAAEGLG</sequence>
<dbReference type="HOGENOM" id="CLU_2771038_0_0_6"/>
<dbReference type="EMBL" id="APLQ01000011">
    <property type="protein sequence ID" value="ENO15899.1"/>
    <property type="molecule type" value="Genomic_DNA"/>
</dbReference>
<name>N6W6L1_9GAMM</name>
<accession>N6W6L1</accession>
<dbReference type="PATRIC" id="fig|626887.3.peg.2230"/>
<proteinExistence type="predicted"/>